<evidence type="ECO:0000256" key="1">
    <source>
        <dbReference type="SAM" id="MobiDB-lite"/>
    </source>
</evidence>
<dbReference type="AlphaFoldDB" id="A0A5C5FR09"/>
<keyword evidence="3" id="KW-1185">Reference proteome</keyword>
<feature type="compositionally biased region" description="Basic and acidic residues" evidence="1">
    <location>
        <begin position="260"/>
        <end position="270"/>
    </location>
</feature>
<name>A0A5C5FR09_9BASI</name>
<dbReference type="OrthoDB" id="10673953at2759"/>
<dbReference type="EMBL" id="SOZI01000126">
    <property type="protein sequence ID" value="TNY18692.1"/>
    <property type="molecule type" value="Genomic_DNA"/>
</dbReference>
<sequence length="398" mass="44981">MAAAHSDWELRFHDEVWPSGTSWDAFVATVRMVVLNTNRVSNVAAHKRWRGELQDWQDEVTAAALESRYYKLPWEEQEEDIEAVKRFDSQLKAMGRRGQLPFDQPHLSDSPLTADKSGSATVPLESMQGLNTAPPGEARIRMGSYKGLAVNAEGWPAGITWPDYVRTAEILANDALDSDNIRDNKANSDLLEKWIRGLVRPGYIGFFLRLSDEGRRAAIDGIECHHDILTHWTADYTVERQLPRGRTILESAANAWGFRPQERRERREDGQAQPVAHAGSEQDLPALLDSSELWPEDHLAHHHDDHHDPSMHAFLGYEPAVAHNPFAPMDWDDSLVSPEFSLDSLLMEEMRNFHARVDRSGSATPRREGSATPTRSLGLRAAVIYRTTPKRWVCGSPW</sequence>
<evidence type="ECO:0000313" key="3">
    <source>
        <dbReference type="Proteomes" id="UP000311382"/>
    </source>
</evidence>
<reference evidence="2 3" key="1">
    <citation type="submission" date="2019-03" db="EMBL/GenBank/DDBJ databases">
        <title>Rhodosporidium diobovatum UCD-FST 08-225 genome sequencing, assembly, and annotation.</title>
        <authorList>
            <person name="Fakankun I.U."/>
            <person name="Fristensky B."/>
            <person name="Levin D.B."/>
        </authorList>
    </citation>
    <scope>NUCLEOTIDE SEQUENCE [LARGE SCALE GENOMIC DNA]</scope>
    <source>
        <strain evidence="2 3">UCD-FST 08-225</strain>
    </source>
</reference>
<gene>
    <name evidence="2" type="ORF">DMC30DRAFT_418612</name>
</gene>
<proteinExistence type="predicted"/>
<feature type="region of interest" description="Disordered" evidence="1">
    <location>
        <begin position="259"/>
        <end position="282"/>
    </location>
</feature>
<evidence type="ECO:0000313" key="2">
    <source>
        <dbReference type="EMBL" id="TNY18692.1"/>
    </source>
</evidence>
<dbReference type="Proteomes" id="UP000311382">
    <property type="component" value="Unassembled WGS sequence"/>
</dbReference>
<accession>A0A5C5FR09</accession>
<comment type="caution">
    <text evidence="2">The sequence shown here is derived from an EMBL/GenBank/DDBJ whole genome shotgun (WGS) entry which is preliminary data.</text>
</comment>
<protein>
    <submittedName>
        <fullName evidence="2">Uncharacterized protein</fullName>
    </submittedName>
</protein>
<feature type="region of interest" description="Disordered" evidence="1">
    <location>
        <begin position="98"/>
        <end position="136"/>
    </location>
</feature>
<organism evidence="2 3">
    <name type="scientific">Rhodotorula diobovata</name>
    <dbReference type="NCBI Taxonomy" id="5288"/>
    <lineage>
        <taxon>Eukaryota</taxon>
        <taxon>Fungi</taxon>
        <taxon>Dikarya</taxon>
        <taxon>Basidiomycota</taxon>
        <taxon>Pucciniomycotina</taxon>
        <taxon>Microbotryomycetes</taxon>
        <taxon>Sporidiobolales</taxon>
        <taxon>Sporidiobolaceae</taxon>
        <taxon>Rhodotorula</taxon>
    </lineage>
</organism>